<reference evidence="2 3" key="1">
    <citation type="journal article" date="2014" name="BMC Genomics">
        <title>Comparative genomics of the major fungal agents of human and animal Sporotrichosis: Sporothrix schenckii and Sporothrix brasiliensis.</title>
        <authorList>
            <person name="Teixeira M.M."/>
            <person name="de Almeida L.G."/>
            <person name="Kubitschek-Barreira P."/>
            <person name="Alves F.L."/>
            <person name="Kioshima E.S."/>
            <person name="Abadio A.K."/>
            <person name="Fernandes L."/>
            <person name="Derengowski L.S."/>
            <person name="Ferreira K.S."/>
            <person name="Souza R.C."/>
            <person name="Ruiz J.C."/>
            <person name="de Andrade N.C."/>
            <person name="Paes H.C."/>
            <person name="Nicola A.M."/>
            <person name="Albuquerque P."/>
            <person name="Gerber A.L."/>
            <person name="Martins V.P."/>
            <person name="Peconick L.D."/>
            <person name="Neto A.V."/>
            <person name="Chaucanez C.B."/>
            <person name="Silva P.A."/>
            <person name="Cunha O.L."/>
            <person name="de Oliveira F.F."/>
            <person name="dos Santos T.C."/>
            <person name="Barros A.L."/>
            <person name="Soares M.A."/>
            <person name="de Oliveira L.M."/>
            <person name="Marini M.M."/>
            <person name="Villalobos-Duno H."/>
            <person name="Cunha M.M."/>
            <person name="de Hoog S."/>
            <person name="da Silveira J.F."/>
            <person name="Henrissat B."/>
            <person name="Nino-Vega G.A."/>
            <person name="Cisalpino P.S."/>
            <person name="Mora-Montes H.M."/>
            <person name="Almeida S.R."/>
            <person name="Stajich J.E."/>
            <person name="Lopes-Bezerra L.M."/>
            <person name="Vasconcelos A.T."/>
            <person name="Felipe M.S."/>
        </authorList>
    </citation>
    <scope>NUCLEOTIDE SEQUENCE [LARGE SCALE GENOMIC DNA]</scope>
    <source>
        <strain evidence="2 3">1099-18</strain>
    </source>
</reference>
<gene>
    <name evidence="2" type="ORF">SPSK_10218</name>
</gene>
<organism evidence="2 3">
    <name type="scientific">Sporothrix schenckii 1099-18</name>
    <dbReference type="NCBI Taxonomy" id="1397361"/>
    <lineage>
        <taxon>Eukaryota</taxon>
        <taxon>Fungi</taxon>
        <taxon>Dikarya</taxon>
        <taxon>Ascomycota</taxon>
        <taxon>Pezizomycotina</taxon>
        <taxon>Sordariomycetes</taxon>
        <taxon>Sordariomycetidae</taxon>
        <taxon>Ophiostomatales</taxon>
        <taxon>Ophiostomataceae</taxon>
        <taxon>Sporothrix</taxon>
    </lineage>
</organism>
<evidence type="ECO:0000313" key="3">
    <source>
        <dbReference type="Proteomes" id="UP000033710"/>
    </source>
</evidence>
<dbReference type="AlphaFoldDB" id="A0A0F2M8N8"/>
<evidence type="ECO:0000256" key="1">
    <source>
        <dbReference type="SAM" id="MobiDB-lite"/>
    </source>
</evidence>
<proteinExistence type="predicted"/>
<comment type="caution">
    <text evidence="2">The sequence shown here is derived from an EMBL/GenBank/DDBJ whole genome shotgun (WGS) entry which is preliminary data.</text>
</comment>
<sequence length="70" mass="7727">MAPTGDTTDDQPIDSGQKDEEEEEIILDDTWTEDQDSVFADHNSVAATMDASDTPDTAGTFSPRTNPFWF</sequence>
<dbReference type="KEGG" id="ssck:SPSK_10218"/>
<dbReference type="GeneID" id="27672040"/>
<name>A0A0F2M8N8_SPOSC</name>
<dbReference type="RefSeq" id="XP_016588120.1">
    <property type="nucleotide sequence ID" value="XM_016736763.1"/>
</dbReference>
<dbReference type="VEuPathDB" id="FungiDB:SPSK_10218"/>
<protein>
    <submittedName>
        <fullName evidence="2">Uncharacterized protein</fullName>
    </submittedName>
</protein>
<dbReference type="Proteomes" id="UP000033710">
    <property type="component" value="Unassembled WGS sequence"/>
</dbReference>
<reference evidence="2 3" key="2">
    <citation type="journal article" date="2015" name="Eukaryot. Cell">
        <title>Asexual propagation of a virulent clone complex in a human and feline outbreak of sporotrichosis.</title>
        <authorList>
            <person name="Teixeira Mde M."/>
            <person name="Rodrigues A.M."/>
            <person name="Tsui C.K."/>
            <person name="de Almeida L.G."/>
            <person name="Van Diepeningen A.D."/>
            <person name="van den Ende B.G."/>
            <person name="Fernandes G.F."/>
            <person name="Kano R."/>
            <person name="Hamelin R.C."/>
            <person name="Lopes-Bezerra L.M."/>
            <person name="Vasconcelos A.T."/>
            <person name="de Hoog S."/>
            <person name="de Camargo Z.P."/>
            <person name="Felipe M.S."/>
        </authorList>
    </citation>
    <scope>NUCLEOTIDE SEQUENCE [LARGE SCALE GENOMIC DNA]</scope>
    <source>
        <strain evidence="2 3">1099-18</strain>
    </source>
</reference>
<feature type="region of interest" description="Disordered" evidence="1">
    <location>
        <begin position="47"/>
        <end position="70"/>
    </location>
</feature>
<feature type="compositionally biased region" description="Polar residues" evidence="1">
    <location>
        <begin position="54"/>
        <end position="70"/>
    </location>
</feature>
<evidence type="ECO:0000313" key="2">
    <source>
        <dbReference type="EMBL" id="KJR85444.1"/>
    </source>
</evidence>
<dbReference type="EMBL" id="AXCR01000007">
    <property type="protein sequence ID" value="KJR85444.1"/>
    <property type="molecule type" value="Genomic_DNA"/>
</dbReference>
<accession>A0A0F2M8N8</accession>
<feature type="region of interest" description="Disordered" evidence="1">
    <location>
        <begin position="1"/>
        <end position="23"/>
    </location>
</feature>